<dbReference type="OrthoDB" id="9801625at2"/>
<dbReference type="PANTHER" id="PTHR43437">
    <property type="entry name" value="HYDROXYACYL-THIOESTER DEHYDRATASE TYPE 2, MITOCHONDRIAL-RELATED"/>
    <property type="match status" value="1"/>
</dbReference>
<proteinExistence type="predicted"/>
<dbReference type="SUPFAM" id="SSF54637">
    <property type="entry name" value="Thioesterase/thiol ester dehydrase-isomerase"/>
    <property type="match status" value="1"/>
</dbReference>
<reference evidence="2 3" key="1">
    <citation type="submission" date="2018-09" db="EMBL/GenBank/DDBJ databases">
        <title>Genomic Encyclopedia of Archaeal and Bacterial Type Strains, Phase II (KMG-II): from individual species to whole genera.</title>
        <authorList>
            <person name="Goeker M."/>
        </authorList>
    </citation>
    <scope>NUCLEOTIDE SEQUENCE [LARGE SCALE GENOMIC DNA]</scope>
    <source>
        <strain evidence="2 3">DSM 17008</strain>
    </source>
</reference>
<dbReference type="AlphaFoldDB" id="A0A419V5E2"/>
<dbReference type="Gene3D" id="3.10.129.10">
    <property type="entry name" value="Hotdog Thioesterase"/>
    <property type="match status" value="1"/>
</dbReference>
<comment type="caution">
    <text evidence="2">The sequence shown here is derived from an EMBL/GenBank/DDBJ whole genome shotgun (WGS) entry which is preliminary data.</text>
</comment>
<dbReference type="GO" id="GO:0019171">
    <property type="term" value="F:(3R)-hydroxyacyl-[acyl-carrier-protein] dehydratase activity"/>
    <property type="evidence" value="ECO:0007669"/>
    <property type="project" value="TreeGrafter"/>
</dbReference>
<dbReference type="PANTHER" id="PTHR43437:SF3">
    <property type="entry name" value="HYDROXYACYL-THIOESTER DEHYDRATASE TYPE 2, MITOCHONDRIAL"/>
    <property type="match status" value="1"/>
</dbReference>
<evidence type="ECO:0000313" key="3">
    <source>
        <dbReference type="Proteomes" id="UP000285120"/>
    </source>
</evidence>
<accession>A0A419V5E2</accession>
<organism evidence="2 3">
    <name type="scientific">Sinobaca qinghaiensis</name>
    <dbReference type="NCBI Taxonomy" id="342944"/>
    <lineage>
        <taxon>Bacteria</taxon>
        <taxon>Bacillati</taxon>
        <taxon>Bacillota</taxon>
        <taxon>Bacilli</taxon>
        <taxon>Bacillales</taxon>
        <taxon>Sporolactobacillaceae</taxon>
        <taxon>Sinobaca</taxon>
    </lineage>
</organism>
<feature type="domain" description="Thioesterase" evidence="1">
    <location>
        <begin position="55"/>
        <end position="92"/>
    </location>
</feature>
<evidence type="ECO:0000313" key="2">
    <source>
        <dbReference type="EMBL" id="RKD75180.1"/>
    </source>
</evidence>
<sequence>MIKPGDIFREEKTFHREEVRHFAEITGDTGKHHMKEDEKGRVMVHGLLTASIGTKIGGGLHYIARELNSEFLRPVFSGDTVICELEILTVDKQDARRVVSLRSTYRNQDGKEVLRGTSSGVILDS</sequence>
<dbReference type="InterPro" id="IPR050965">
    <property type="entry name" value="UPF0336/Enoyl-CoA_hydratase"/>
</dbReference>
<dbReference type="InterPro" id="IPR006683">
    <property type="entry name" value="Thioestr_dom"/>
</dbReference>
<name>A0A419V5E2_9BACL</name>
<dbReference type="Pfam" id="PF03061">
    <property type="entry name" value="4HBT"/>
    <property type="match status" value="1"/>
</dbReference>
<dbReference type="RefSeq" id="WP_120192080.1">
    <property type="nucleotide sequence ID" value="NZ_RAPK01000007.1"/>
</dbReference>
<gene>
    <name evidence="2" type="ORF">ATL39_0877</name>
</gene>
<dbReference type="EMBL" id="RAPK01000007">
    <property type="protein sequence ID" value="RKD75180.1"/>
    <property type="molecule type" value="Genomic_DNA"/>
</dbReference>
<dbReference type="InterPro" id="IPR029069">
    <property type="entry name" value="HotDog_dom_sf"/>
</dbReference>
<dbReference type="Proteomes" id="UP000285120">
    <property type="component" value="Unassembled WGS sequence"/>
</dbReference>
<protein>
    <submittedName>
        <fullName evidence="2">Acyl dehydratase</fullName>
    </submittedName>
</protein>
<evidence type="ECO:0000259" key="1">
    <source>
        <dbReference type="Pfam" id="PF03061"/>
    </source>
</evidence>
<keyword evidence="3" id="KW-1185">Reference proteome</keyword>
<dbReference type="GO" id="GO:0006633">
    <property type="term" value="P:fatty acid biosynthetic process"/>
    <property type="evidence" value="ECO:0007669"/>
    <property type="project" value="TreeGrafter"/>
</dbReference>